<dbReference type="InterPro" id="IPR039799">
    <property type="entry name" value="ALR/ERV"/>
</dbReference>
<dbReference type="GO" id="GO:0050660">
    <property type="term" value="F:flavin adenine dinucleotide binding"/>
    <property type="evidence" value="ECO:0007669"/>
    <property type="project" value="TreeGrafter"/>
</dbReference>
<dbReference type="EMBL" id="HBIW01012181">
    <property type="protein sequence ID" value="CAE0695017.1"/>
    <property type="molecule type" value="Transcribed_RNA"/>
</dbReference>
<evidence type="ECO:0000256" key="1">
    <source>
        <dbReference type="ARBA" id="ARBA00001974"/>
    </source>
</evidence>
<keyword evidence="11" id="KW-1185">Reference proteome</keyword>
<evidence type="ECO:0000313" key="9">
    <source>
        <dbReference type="EMBL" id="CAE0695017.1"/>
    </source>
</evidence>
<accession>A0A6S8UBF9</accession>
<organism evidence="9">
    <name type="scientific">Pelagomonas calceolata</name>
    <dbReference type="NCBI Taxonomy" id="35677"/>
    <lineage>
        <taxon>Eukaryota</taxon>
        <taxon>Sar</taxon>
        <taxon>Stramenopiles</taxon>
        <taxon>Ochrophyta</taxon>
        <taxon>Pelagophyceae</taxon>
        <taxon>Pelagomonadales</taxon>
        <taxon>Pelagomonadaceae</taxon>
        <taxon>Pelagomonas</taxon>
    </lineage>
</organism>
<reference evidence="10" key="2">
    <citation type="submission" date="2021-11" db="EMBL/GenBank/DDBJ databases">
        <authorList>
            <consortium name="Genoscope - CEA"/>
            <person name="William W."/>
        </authorList>
    </citation>
    <scope>NUCLEOTIDE SEQUENCE</scope>
</reference>
<keyword evidence="2 6" id="KW-0285">Flavoprotein</keyword>
<evidence type="ECO:0000313" key="8">
    <source>
        <dbReference type="EMBL" id="CAE0695013.1"/>
    </source>
</evidence>
<dbReference type="EMBL" id="HBIW01012177">
    <property type="protein sequence ID" value="CAE0695013.1"/>
    <property type="molecule type" value="Transcribed_RNA"/>
</dbReference>
<proteinExistence type="predicted"/>
<name>A0A6S8UBF9_9STRA</name>
<evidence type="ECO:0000259" key="7">
    <source>
        <dbReference type="PROSITE" id="PS51324"/>
    </source>
</evidence>
<dbReference type="OrthoDB" id="17199at2759"/>
<dbReference type="Gene3D" id="1.20.120.310">
    <property type="entry name" value="ERV/ALR sulfhydryl oxidase domain"/>
    <property type="match status" value="1"/>
</dbReference>
<gene>
    <name evidence="8" type="ORF">PCAL00307_LOCUS10449</name>
    <name evidence="9" type="ORF">PCAL00307_LOCUS10453</name>
    <name evidence="10" type="ORF">PECAL_3P27940</name>
</gene>
<keyword evidence="3 6" id="KW-0274">FAD</keyword>
<evidence type="ECO:0000256" key="2">
    <source>
        <dbReference type="ARBA" id="ARBA00022630"/>
    </source>
</evidence>
<dbReference type="InterPro" id="IPR036774">
    <property type="entry name" value="ERV/ALR_sulphydryl_oxid_sf"/>
</dbReference>
<dbReference type="PANTHER" id="PTHR12645:SF0">
    <property type="entry name" value="FAD-LINKED SULFHYDRYL OXIDASE ALR"/>
    <property type="match status" value="1"/>
</dbReference>
<evidence type="ECO:0000256" key="6">
    <source>
        <dbReference type="RuleBase" id="RU371123"/>
    </source>
</evidence>
<dbReference type="GO" id="GO:0005739">
    <property type="term" value="C:mitochondrion"/>
    <property type="evidence" value="ECO:0007669"/>
    <property type="project" value="TreeGrafter"/>
</dbReference>
<evidence type="ECO:0000256" key="5">
    <source>
        <dbReference type="ARBA" id="ARBA00023157"/>
    </source>
</evidence>
<dbReference type="GO" id="GO:0016971">
    <property type="term" value="F:flavin-dependent sulfhydryl oxidase activity"/>
    <property type="evidence" value="ECO:0007669"/>
    <property type="project" value="InterPro"/>
</dbReference>
<dbReference type="EMBL" id="CAKKNE010000003">
    <property type="protein sequence ID" value="CAH0372764.1"/>
    <property type="molecule type" value="Genomic_DNA"/>
</dbReference>
<evidence type="ECO:0000256" key="4">
    <source>
        <dbReference type="ARBA" id="ARBA00023002"/>
    </source>
</evidence>
<protein>
    <recommendedName>
        <fullName evidence="6">Sulfhydryl oxidase</fullName>
        <ecNumber evidence="6">1.8.3.2</ecNumber>
    </recommendedName>
</protein>
<dbReference type="Pfam" id="PF04777">
    <property type="entry name" value="Evr1_Alr"/>
    <property type="match status" value="1"/>
</dbReference>
<reference evidence="9" key="1">
    <citation type="submission" date="2021-01" db="EMBL/GenBank/DDBJ databases">
        <authorList>
            <person name="Corre E."/>
            <person name="Pelletier E."/>
            <person name="Niang G."/>
            <person name="Scheremetjew M."/>
            <person name="Finn R."/>
            <person name="Kale V."/>
            <person name="Holt S."/>
            <person name="Cochrane G."/>
            <person name="Meng A."/>
            <person name="Brown T."/>
            <person name="Cohen L."/>
        </authorList>
    </citation>
    <scope>NUCLEOTIDE SEQUENCE</scope>
    <source>
        <strain evidence="9">CCMP1756</strain>
    </source>
</reference>
<comment type="catalytic activity">
    <reaction evidence="6">
        <text>2 R'C(R)SH + O2 = R'C(R)S-S(R)CR' + H2O2</text>
        <dbReference type="Rhea" id="RHEA:17357"/>
        <dbReference type="ChEBI" id="CHEBI:15379"/>
        <dbReference type="ChEBI" id="CHEBI:16240"/>
        <dbReference type="ChEBI" id="CHEBI:16520"/>
        <dbReference type="ChEBI" id="CHEBI:17412"/>
        <dbReference type="EC" id="1.8.3.2"/>
    </reaction>
</comment>
<dbReference type="PANTHER" id="PTHR12645">
    <property type="entry name" value="ALR/ERV"/>
    <property type="match status" value="1"/>
</dbReference>
<dbReference type="EC" id="1.8.3.2" evidence="6"/>
<dbReference type="AlphaFoldDB" id="A0A6S8UBF9"/>
<keyword evidence="5" id="KW-1015">Disulfide bond</keyword>
<dbReference type="SUPFAM" id="SSF69000">
    <property type="entry name" value="FAD-dependent thiol oxidase"/>
    <property type="match status" value="1"/>
</dbReference>
<dbReference type="InterPro" id="IPR017905">
    <property type="entry name" value="ERV/ALR_sulphydryl_oxidase"/>
</dbReference>
<evidence type="ECO:0000256" key="3">
    <source>
        <dbReference type="ARBA" id="ARBA00022827"/>
    </source>
</evidence>
<keyword evidence="4 6" id="KW-0560">Oxidoreductase</keyword>
<evidence type="ECO:0000313" key="11">
    <source>
        <dbReference type="Proteomes" id="UP000789595"/>
    </source>
</evidence>
<feature type="domain" description="ERV/ALR sulfhydryl oxidase" evidence="7">
    <location>
        <begin position="41"/>
        <end position="162"/>
    </location>
</feature>
<dbReference type="PROSITE" id="PS51324">
    <property type="entry name" value="ERV_ALR"/>
    <property type="match status" value="1"/>
</dbReference>
<dbReference type="Proteomes" id="UP000789595">
    <property type="component" value="Unassembled WGS sequence"/>
</dbReference>
<sequence length="184" mass="19541">MSAKPLDCANPVCGSKLDLFSKALRASSSSASAAEEAPRACPVDRDELGRATWALLHTTAAYFPETPSAADRAGAADLVRGLAASYPCEHCRADFRVAVAAAPPDLSSRAAFAAWACRQSARRRPPPPLTSRRNPVRRHNVVNAKLGKVIFDCDAASLDRRWRVGDPGCWPAGDATAAESLGRD</sequence>
<evidence type="ECO:0000313" key="10">
    <source>
        <dbReference type="EMBL" id="CAH0372764.1"/>
    </source>
</evidence>
<comment type="cofactor">
    <cofactor evidence="1 6">
        <name>FAD</name>
        <dbReference type="ChEBI" id="CHEBI:57692"/>
    </cofactor>
</comment>